<comment type="subcellular location">
    <subcellularLocation>
        <location evidence="1">Membrane</location>
        <topology evidence="1">Multi-pass membrane protein</topology>
    </subcellularLocation>
</comment>
<gene>
    <name evidence="7" type="ORF">CU098_004948</name>
</gene>
<evidence type="ECO:0000256" key="2">
    <source>
        <dbReference type="ARBA" id="ARBA00022692"/>
    </source>
</evidence>
<proteinExistence type="predicted"/>
<evidence type="ECO:0000313" key="7">
    <source>
        <dbReference type="EMBL" id="RCH91085.1"/>
    </source>
</evidence>
<dbReference type="GO" id="GO:0005886">
    <property type="term" value="C:plasma membrane"/>
    <property type="evidence" value="ECO:0007669"/>
    <property type="project" value="InterPro"/>
</dbReference>
<feature type="transmembrane region" description="Helical" evidence="5">
    <location>
        <begin position="103"/>
        <end position="123"/>
    </location>
</feature>
<dbReference type="PANTHER" id="PTHR28013">
    <property type="entry name" value="PROTEIN DCV1-RELATED"/>
    <property type="match status" value="1"/>
</dbReference>
<keyword evidence="8" id="KW-1185">Reference proteome</keyword>
<evidence type="ECO:0000256" key="5">
    <source>
        <dbReference type="SAM" id="Phobius"/>
    </source>
</evidence>
<dbReference type="AlphaFoldDB" id="A0A367JMG1"/>
<keyword evidence="6" id="KW-0732">Signal</keyword>
<dbReference type="EMBL" id="PJQM01003049">
    <property type="protein sequence ID" value="RCH91085.1"/>
    <property type="molecule type" value="Genomic_DNA"/>
</dbReference>
<accession>A0A367JMG1</accession>
<feature type="transmembrane region" description="Helical" evidence="5">
    <location>
        <begin position="183"/>
        <end position="206"/>
    </location>
</feature>
<feature type="transmembrane region" description="Helical" evidence="5">
    <location>
        <begin position="135"/>
        <end position="163"/>
    </location>
</feature>
<comment type="caution">
    <text evidence="7">The sequence shown here is derived from an EMBL/GenBank/DDBJ whole genome shotgun (WGS) entry which is preliminary data.</text>
</comment>
<dbReference type="OrthoDB" id="2274012at2759"/>
<sequence>FVLSICSVVLLLLANIGTTFPSSVLNKFYLVELTESVTGRSIRYGVYSSCLYYSNSTQSCTSKEFAYSFDTSQFAIACGADSTNSSMVSEYANVVSSSVFNTLFKFIVLIMPSAVLAFVSLCFTSILRKGRKNNVIPLVGAFVSLLSFFTGAAGLALVIATFWKGLDLLESRIEGLSHQWGPSIYMVGIGIGCILGTFICFIISVFHQPNKRDTFNLMDYSSSTQANDLKHESYKDNSYLQQPTTHYPSYHHQPETHYPSTTYHQTDTYHHDTYTPQVYEQIYDHYAPSPQAYNSQQTYNYPQQAYQGEHYDQKKPNYV</sequence>
<feature type="chain" id="PRO_5017049603" evidence="6">
    <location>
        <begin position="22"/>
        <end position="319"/>
    </location>
</feature>
<evidence type="ECO:0000256" key="1">
    <source>
        <dbReference type="ARBA" id="ARBA00004141"/>
    </source>
</evidence>
<dbReference type="Proteomes" id="UP000253551">
    <property type="component" value="Unassembled WGS sequence"/>
</dbReference>
<reference evidence="7 8" key="1">
    <citation type="journal article" date="2018" name="G3 (Bethesda)">
        <title>Phylogenetic and Phylogenomic Definition of Rhizopus Species.</title>
        <authorList>
            <person name="Gryganskyi A.P."/>
            <person name="Golan J."/>
            <person name="Dolatabadi S."/>
            <person name="Mondo S."/>
            <person name="Robb S."/>
            <person name="Idnurm A."/>
            <person name="Muszewska A."/>
            <person name="Steczkiewicz K."/>
            <person name="Masonjones S."/>
            <person name="Liao H.L."/>
            <person name="Gajdeczka M.T."/>
            <person name="Anike F."/>
            <person name="Vuek A."/>
            <person name="Anishchenko I.M."/>
            <person name="Voigt K."/>
            <person name="de Hoog G.S."/>
            <person name="Smith M.E."/>
            <person name="Heitman J."/>
            <person name="Vilgalys R."/>
            <person name="Stajich J.E."/>
        </authorList>
    </citation>
    <scope>NUCLEOTIDE SEQUENCE [LARGE SCALE GENOMIC DNA]</scope>
    <source>
        <strain evidence="7 8">LSU 92-RS-03</strain>
    </source>
</reference>
<feature type="signal peptide" evidence="6">
    <location>
        <begin position="1"/>
        <end position="21"/>
    </location>
</feature>
<evidence type="ECO:0000256" key="3">
    <source>
        <dbReference type="ARBA" id="ARBA00022989"/>
    </source>
</evidence>
<dbReference type="GO" id="GO:0032153">
    <property type="term" value="C:cell division site"/>
    <property type="evidence" value="ECO:0007669"/>
    <property type="project" value="TreeGrafter"/>
</dbReference>
<feature type="non-terminal residue" evidence="7">
    <location>
        <position position="1"/>
    </location>
</feature>
<keyword evidence="3 5" id="KW-1133">Transmembrane helix</keyword>
<dbReference type="InterPro" id="IPR009571">
    <property type="entry name" value="SUR7/Rim9-like_fungi"/>
</dbReference>
<dbReference type="Pfam" id="PF06687">
    <property type="entry name" value="SUR7"/>
    <property type="match status" value="1"/>
</dbReference>
<dbReference type="InterPro" id="IPR051380">
    <property type="entry name" value="pH-response_reg_palI/RIM9"/>
</dbReference>
<keyword evidence="4 5" id="KW-0472">Membrane</keyword>
<organism evidence="7 8">
    <name type="scientific">Rhizopus stolonifer</name>
    <name type="common">Rhizopus nigricans</name>
    <dbReference type="NCBI Taxonomy" id="4846"/>
    <lineage>
        <taxon>Eukaryota</taxon>
        <taxon>Fungi</taxon>
        <taxon>Fungi incertae sedis</taxon>
        <taxon>Mucoromycota</taxon>
        <taxon>Mucoromycotina</taxon>
        <taxon>Mucoromycetes</taxon>
        <taxon>Mucorales</taxon>
        <taxon>Mucorineae</taxon>
        <taxon>Rhizopodaceae</taxon>
        <taxon>Rhizopus</taxon>
    </lineage>
</organism>
<evidence type="ECO:0000256" key="6">
    <source>
        <dbReference type="SAM" id="SignalP"/>
    </source>
</evidence>
<keyword evidence="2 5" id="KW-0812">Transmembrane</keyword>
<protein>
    <submittedName>
        <fullName evidence="7">Uncharacterized protein</fullName>
    </submittedName>
</protein>
<dbReference type="GO" id="GO:0035838">
    <property type="term" value="C:growing cell tip"/>
    <property type="evidence" value="ECO:0007669"/>
    <property type="project" value="TreeGrafter"/>
</dbReference>
<dbReference type="PANTHER" id="PTHR28013:SF3">
    <property type="entry name" value="PROTEIN DCV1-RELATED"/>
    <property type="match status" value="1"/>
</dbReference>
<name>A0A367JMG1_RHIST</name>
<evidence type="ECO:0000313" key="8">
    <source>
        <dbReference type="Proteomes" id="UP000253551"/>
    </source>
</evidence>
<evidence type="ECO:0000256" key="4">
    <source>
        <dbReference type="ARBA" id="ARBA00023136"/>
    </source>
</evidence>